<keyword evidence="5" id="KW-0131">Cell cycle</keyword>
<organism evidence="5 6">
    <name type="scientific">Neisseria lisongii</name>
    <dbReference type="NCBI Taxonomy" id="2912188"/>
    <lineage>
        <taxon>Bacteria</taxon>
        <taxon>Pseudomonadati</taxon>
        <taxon>Pseudomonadota</taxon>
        <taxon>Betaproteobacteria</taxon>
        <taxon>Neisseriales</taxon>
        <taxon>Neisseriaceae</taxon>
        <taxon>Neisseria</taxon>
    </lineage>
</organism>
<dbReference type="InterPro" id="IPR011930">
    <property type="entry name" value="FtsN"/>
</dbReference>
<dbReference type="NCBIfam" id="TIGR02223">
    <property type="entry name" value="ftsN"/>
    <property type="match status" value="1"/>
</dbReference>
<dbReference type="InterPro" id="IPR036680">
    <property type="entry name" value="SPOR-like_sf"/>
</dbReference>
<evidence type="ECO:0000256" key="2">
    <source>
        <dbReference type="SAM" id="MobiDB-lite"/>
    </source>
</evidence>
<evidence type="ECO:0000259" key="4">
    <source>
        <dbReference type="PROSITE" id="PS51724"/>
    </source>
</evidence>
<comment type="caution">
    <text evidence="5">The sequence shown here is derived from an EMBL/GenBank/DDBJ whole genome shotgun (WGS) entry which is preliminary data.</text>
</comment>
<feature type="region of interest" description="Disordered" evidence="2">
    <location>
        <begin position="41"/>
        <end position="108"/>
    </location>
</feature>
<name>A0AAW5APQ1_9NEIS</name>
<evidence type="ECO:0000256" key="3">
    <source>
        <dbReference type="SAM" id="Phobius"/>
    </source>
</evidence>
<dbReference type="InterPro" id="IPR007730">
    <property type="entry name" value="SPOR-like_dom"/>
</dbReference>
<reference evidence="5" key="1">
    <citation type="submission" date="2022-01" db="EMBL/GenBank/DDBJ databases">
        <title>Neisseria sp. ZJ104.</title>
        <authorList>
            <person name="Yang C."/>
        </authorList>
    </citation>
    <scope>NUCLEOTIDE SEQUENCE</scope>
    <source>
        <strain evidence="5">ZJ104</strain>
    </source>
</reference>
<dbReference type="EMBL" id="JAKKDL010000003">
    <property type="protein sequence ID" value="MCF7529373.1"/>
    <property type="molecule type" value="Genomic_DNA"/>
</dbReference>
<keyword evidence="3" id="KW-0472">Membrane</keyword>
<keyword evidence="3" id="KW-0812">Transmembrane</keyword>
<sequence>MSDEKKLDLEGYEALKRSNRRRLFIVSGAVAAAVLTLLAVNSGNEDTPPQKAVVVQEGKQPSEPSAKPSENGNKAETAAATPKAAPSDSVEILKPETIAPPEDVGAPLVIEDDKLADSNIKGLEESEKLQEIEAAKAAEAARAAEERSRRIAEQRAARKAEQRKAAEAKEAEQKRIARNEKAAAERKAKQADAKQEAAAKAKREAAKAKEKETAAAERRKAEKDSEAVQVKAKAKTETAAADKKKADKPSENKAKTAEKTTGGKAAIQAGYAEKERALSLQKKMKAAGINAGIIAIPTDKGTVYRVKSEPYKNAREAERDLNKLRVHGIAGQITRE</sequence>
<feature type="compositionally biased region" description="Basic and acidic residues" evidence="2">
    <location>
        <begin position="142"/>
        <end position="226"/>
    </location>
</feature>
<feature type="region of interest" description="Disordered" evidence="2">
    <location>
        <begin position="134"/>
        <end position="264"/>
    </location>
</feature>
<protein>
    <recommendedName>
        <fullName evidence="1">Cell division protein FtsN</fullName>
    </recommendedName>
</protein>
<keyword evidence="3" id="KW-1133">Transmembrane helix</keyword>
<dbReference type="RefSeq" id="WP_237092601.1">
    <property type="nucleotide sequence ID" value="NZ_JAKKDL010000003.1"/>
</dbReference>
<dbReference type="Proteomes" id="UP001201397">
    <property type="component" value="Unassembled WGS sequence"/>
</dbReference>
<evidence type="ECO:0000313" key="5">
    <source>
        <dbReference type="EMBL" id="MCF7529373.1"/>
    </source>
</evidence>
<gene>
    <name evidence="5" type="primary">ftsN</name>
    <name evidence="5" type="ORF">L4H06_03875</name>
</gene>
<feature type="compositionally biased region" description="Basic and acidic residues" evidence="2">
    <location>
        <begin position="234"/>
        <end position="258"/>
    </location>
</feature>
<dbReference type="Pfam" id="PF05036">
    <property type="entry name" value="SPOR"/>
    <property type="match status" value="1"/>
</dbReference>
<feature type="transmembrane region" description="Helical" evidence="3">
    <location>
        <begin position="21"/>
        <end position="40"/>
    </location>
</feature>
<dbReference type="Gene3D" id="3.30.70.1070">
    <property type="entry name" value="Sporulation related repeat"/>
    <property type="match status" value="1"/>
</dbReference>
<evidence type="ECO:0000256" key="1">
    <source>
        <dbReference type="NCBIfam" id="TIGR02223"/>
    </source>
</evidence>
<accession>A0AAW5APQ1</accession>
<dbReference type="SUPFAM" id="SSF110997">
    <property type="entry name" value="Sporulation related repeat"/>
    <property type="match status" value="1"/>
</dbReference>
<keyword evidence="5" id="KW-0132">Cell division</keyword>
<proteinExistence type="predicted"/>
<feature type="compositionally biased region" description="Low complexity" evidence="2">
    <location>
        <begin position="74"/>
        <end position="86"/>
    </location>
</feature>
<dbReference type="PROSITE" id="PS51724">
    <property type="entry name" value="SPOR"/>
    <property type="match status" value="1"/>
</dbReference>
<dbReference type="GO" id="GO:0051301">
    <property type="term" value="P:cell division"/>
    <property type="evidence" value="ECO:0007669"/>
    <property type="project" value="UniProtKB-KW"/>
</dbReference>
<dbReference type="AlphaFoldDB" id="A0AAW5APQ1"/>
<dbReference type="GO" id="GO:0042834">
    <property type="term" value="F:peptidoglycan binding"/>
    <property type="evidence" value="ECO:0007669"/>
    <property type="project" value="InterPro"/>
</dbReference>
<evidence type="ECO:0000313" key="6">
    <source>
        <dbReference type="Proteomes" id="UP001201397"/>
    </source>
</evidence>
<feature type="domain" description="SPOR" evidence="4">
    <location>
        <begin position="258"/>
        <end position="336"/>
    </location>
</feature>